<dbReference type="PANTHER" id="PTHR33121">
    <property type="entry name" value="CYCLIC DI-GMP PHOSPHODIESTERASE PDEF"/>
    <property type="match status" value="1"/>
</dbReference>
<keyword evidence="3" id="KW-1003">Cell membrane</keyword>
<dbReference type="GO" id="GO:0071111">
    <property type="term" value="F:cyclic-guanylate-specific phosphodiesterase activity"/>
    <property type="evidence" value="ECO:0007669"/>
    <property type="project" value="UniProtKB-EC"/>
</dbReference>
<dbReference type="GO" id="GO:0005886">
    <property type="term" value="C:plasma membrane"/>
    <property type="evidence" value="ECO:0007669"/>
    <property type="project" value="UniProtKB-SubCell"/>
</dbReference>
<dbReference type="PROSITE" id="PS50883">
    <property type="entry name" value="EAL"/>
    <property type="match status" value="1"/>
</dbReference>
<dbReference type="Gene3D" id="3.20.20.450">
    <property type="entry name" value="EAL domain"/>
    <property type="match status" value="1"/>
</dbReference>
<keyword evidence="8 10" id="KW-0472">Membrane</keyword>
<dbReference type="InterPro" id="IPR035919">
    <property type="entry name" value="EAL_sf"/>
</dbReference>
<keyword evidence="6" id="KW-0378">Hydrolase</keyword>
<sequence>MPNRKRGVKTLPALVLASALGIAAALLLCQLLWAESGKRRIQSLAHTVLLHSESVAGNVSDAVAALERSALTGCSDTDLAEMKRLTFEYRFIKDAGLFNPDGTIACSALWGRLRSPFHVGAPTLKTRNGLLLWIRTPSYSIPGRSIDINGTPRVFVVTSPTAFASFENGAPELSVQVTSSGGRVMMRHFGRMEPGGDQLSRREVRTCSQRFDICVTAQIDSNIFSPAYNGMLVLAGTLGAILGAVLWAALVSLFHRNKTLSAKLTAAIESDEISLLYQPIIMAASGQLMGFEALARWRDKDLGEIQPDLFIGKAAELGLSTVLNRSIVCRALRECAARLKQDPHLYLSINLEIDALLDQSIVQLLLSETGRHGIAPRQIAIEILEGSTIEISRMQAGIDEVRRLGFQVFIDDFGTGYSGLAYLGRLNVDKIKIDRIFTQAAGTESAAAMILLKIFEVAKDVDTGVVFEGVETAAQMRAILAFCPDALAQGWLYSKAVPLAEIAPAYQASLSG</sequence>
<proteinExistence type="predicted"/>
<accession>A0A6L8MSZ2</accession>
<comment type="catalytic activity">
    <reaction evidence="9">
        <text>3',3'-c-di-GMP + H2O = 5'-phosphoguanylyl(3'-&gt;5')guanosine + H(+)</text>
        <dbReference type="Rhea" id="RHEA:24902"/>
        <dbReference type="ChEBI" id="CHEBI:15377"/>
        <dbReference type="ChEBI" id="CHEBI:15378"/>
        <dbReference type="ChEBI" id="CHEBI:58754"/>
        <dbReference type="ChEBI" id="CHEBI:58805"/>
        <dbReference type="EC" id="3.1.4.52"/>
    </reaction>
</comment>
<evidence type="ECO:0000256" key="6">
    <source>
        <dbReference type="ARBA" id="ARBA00022801"/>
    </source>
</evidence>
<evidence type="ECO:0000256" key="10">
    <source>
        <dbReference type="SAM" id="Phobius"/>
    </source>
</evidence>
<evidence type="ECO:0000256" key="9">
    <source>
        <dbReference type="ARBA" id="ARBA00034290"/>
    </source>
</evidence>
<dbReference type="AlphaFoldDB" id="A0A6L8MSZ2"/>
<dbReference type="CDD" id="cd01948">
    <property type="entry name" value="EAL"/>
    <property type="match status" value="1"/>
</dbReference>
<evidence type="ECO:0000256" key="5">
    <source>
        <dbReference type="ARBA" id="ARBA00022692"/>
    </source>
</evidence>
<feature type="transmembrane region" description="Helical" evidence="10">
    <location>
        <begin position="231"/>
        <end position="254"/>
    </location>
</feature>
<comment type="caution">
    <text evidence="12">The sequence shown here is derived from an EMBL/GenBank/DDBJ whole genome shotgun (WGS) entry which is preliminary data.</text>
</comment>
<keyword evidence="7 10" id="KW-1133">Transmembrane helix</keyword>
<reference evidence="12 13" key="1">
    <citation type="submission" date="2019-12" db="EMBL/GenBank/DDBJ databases">
        <title>Novel species isolated from a subtropical stream in China.</title>
        <authorList>
            <person name="Lu H."/>
        </authorList>
    </citation>
    <scope>NUCLEOTIDE SEQUENCE [LARGE SCALE GENOMIC DNA]</scope>
    <source>
        <strain evidence="12 13">FT50W</strain>
    </source>
</reference>
<feature type="domain" description="EAL" evidence="11">
    <location>
        <begin position="257"/>
        <end position="510"/>
    </location>
</feature>
<dbReference type="InterPro" id="IPR050706">
    <property type="entry name" value="Cyclic-di-GMP_PDE-like"/>
</dbReference>
<evidence type="ECO:0000313" key="12">
    <source>
        <dbReference type="EMBL" id="MYM85099.1"/>
    </source>
</evidence>
<dbReference type="InterPro" id="IPR024744">
    <property type="entry name" value="CSS-motif_dom"/>
</dbReference>
<evidence type="ECO:0000256" key="8">
    <source>
        <dbReference type="ARBA" id="ARBA00023136"/>
    </source>
</evidence>
<dbReference type="Proteomes" id="UP000474565">
    <property type="component" value="Unassembled WGS sequence"/>
</dbReference>
<dbReference type="EMBL" id="WWCP01000048">
    <property type="protein sequence ID" value="MYM85099.1"/>
    <property type="molecule type" value="Genomic_DNA"/>
</dbReference>
<gene>
    <name evidence="12" type="ORF">GTP44_24535</name>
</gene>
<evidence type="ECO:0000256" key="7">
    <source>
        <dbReference type="ARBA" id="ARBA00022989"/>
    </source>
</evidence>
<evidence type="ECO:0000256" key="2">
    <source>
        <dbReference type="ARBA" id="ARBA00012282"/>
    </source>
</evidence>
<dbReference type="RefSeq" id="WP_161021474.1">
    <property type="nucleotide sequence ID" value="NZ_WWCP01000048.1"/>
</dbReference>
<dbReference type="EC" id="3.1.4.52" evidence="2"/>
<evidence type="ECO:0000256" key="1">
    <source>
        <dbReference type="ARBA" id="ARBA00004651"/>
    </source>
</evidence>
<protein>
    <recommendedName>
        <fullName evidence="2">cyclic-guanylate-specific phosphodiesterase</fullName>
        <ecNumber evidence="2">3.1.4.52</ecNumber>
    </recommendedName>
</protein>
<organism evidence="12 13">
    <name type="scientific">Duganella lactea</name>
    <dbReference type="NCBI Taxonomy" id="2692173"/>
    <lineage>
        <taxon>Bacteria</taxon>
        <taxon>Pseudomonadati</taxon>
        <taxon>Pseudomonadota</taxon>
        <taxon>Betaproteobacteria</taxon>
        <taxon>Burkholderiales</taxon>
        <taxon>Oxalobacteraceae</taxon>
        <taxon>Telluria group</taxon>
        <taxon>Duganella</taxon>
    </lineage>
</organism>
<dbReference type="Pfam" id="PF12792">
    <property type="entry name" value="CSS-motif"/>
    <property type="match status" value="1"/>
</dbReference>
<evidence type="ECO:0000259" key="11">
    <source>
        <dbReference type="PROSITE" id="PS50883"/>
    </source>
</evidence>
<name>A0A6L8MSZ2_9BURK</name>
<keyword evidence="5 10" id="KW-0812">Transmembrane</keyword>
<evidence type="ECO:0000256" key="4">
    <source>
        <dbReference type="ARBA" id="ARBA00022636"/>
    </source>
</evidence>
<comment type="subcellular location">
    <subcellularLocation>
        <location evidence="1">Cell membrane</location>
        <topology evidence="1">Multi-pass membrane protein</topology>
    </subcellularLocation>
</comment>
<keyword evidence="4" id="KW-0973">c-di-GMP</keyword>
<dbReference type="SMART" id="SM00052">
    <property type="entry name" value="EAL"/>
    <property type="match status" value="1"/>
</dbReference>
<dbReference type="InterPro" id="IPR001633">
    <property type="entry name" value="EAL_dom"/>
</dbReference>
<evidence type="ECO:0000313" key="13">
    <source>
        <dbReference type="Proteomes" id="UP000474565"/>
    </source>
</evidence>
<dbReference type="PANTHER" id="PTHR33121:SF79">
    <property type="entry name" value="CYCLIC DI-GMP PHOSPHODIESTERASE PDED-RELATED"/>
    <property type="match status" value="1"/>
</dbReference>
<evidence type="ECO:0000256" key="3">
    <source>
        <dbReference type="ARBA" id="ARBA00022475"/>
    </source>
</evidence>
<dbReference type="Pfam" id="PF00563">
    <property type="entry name" value="EAL"/>
    <property type="match status" value="1"/>
</dbReference>
<dbReference type="SUPFAM" id="SSF141868">
    <property type="entry name" value="EAL domain-like"/>
    <property type="match status" value="1"/>
</dbReference>